<feature type="chain" id="PRO_5020969160" description="NAD glycohydrolase translocation F5/8 type C domain-containing protein" evidence="1">
    <location>
        <begin position="20"/>
        <end position="353"/>
    </location>
</feature>
<protein>
    <recommendedName>
        <fullName evidence="2">NAD glycohydrolase translocation F5/8 type C domain-containing protein</fullName>
    </recommendedName>
</protein>
<organism evidence="3 4">
    <name type="scientific">Leptospira idonii</name>
    <dbReference type="NCBI Taxonomy" id="1193500"/>
    <lineage>
        <taxon>Bacteria</taxon>
        <taxon>Pseudomonadati</taxon>
        <taxon>Spirochaetota</taxon>
        <taxon>Spirochaetia</taxon>
        <taxon>Leptospirales</taxon>
        <taxon>Leptospiraceae</taxon>
        <taxon>Leptospira</taxon>
    </lineage>
</organism>
<keyword evidence="1" id="KW-0732">Signal</keyword>
<dbReference type="NCBIfam" id="NF047619">
    <property type="entry name" value="NADase_discoid"/>
    <property type="match status" value="1"/>
</dbReference>
<keyword evidence="4" id="KW-1185">Reference proteome</keyword>
<dbReference type="RefSeq" id="WP_135761118.1">
    <property type="nucleotide sequence ID" value="NZ_RQHW01000047.1"/>
</dbReference>
<evidence type="ECO:0000313" key="4">
    <source>
        <dbReference type="Proteomes" id="UP000298058"/>
    </source>
</evidence>
<dbReference type="EMBL" id="RQHW01000047">
    <property type="protein sequence ID" value="TGN18435.1"/>
    <property type="molecule type" value="Genomic_DNA"/>
</dbReference>
<reference evidence="3" key="1">
    <citation type="journal article" date="2019" name="PLoS Negl. Trop. Dis.">
        <title>Revisiting the worldwide diversity of Leptospira species in the environment.</title>
        <authorList>
            <person name="Vincent A.T."/>
            <person name="Schiettekatte O."/>
            <person name="Bourhy P."/>
            <person name="Veyrier F.J."/>
            <person name="Picardeau M."/>
        </authorList>
    </citation>
    <scope>NUCLEOTIDE SEQUENCE [LARGE SCALE GENOMIC DNA]</scope>
    <source>
        <strain evidence="3">201300427</strain>
    </source>
</reference>
<sequence>MKLSLFSFFVLILLSFSHCGPSAEKALTLNYSTSVGQLYPEQPWRFSPEFVLDGKNSTVFCADSKQLDSGFALFLEKNAEFSAIQITNGFAKSSSDATQNAQAKKIKLTSLVMYSEEGKMKVKSQESVTVDLKKVSFTGSTPNEQFVELGQTLKGNVIRVEFSDFFPGSKSSDICISELRFGEVKKSKFEVYPISNEPKLKSLIAGYEEASRHYWAFRKLIKSNESGSINFYDGELVLPVYFKADNTFSFSEMYGGDPASGGFSPAIQGSYSILASGEYGIDLNLSYFDANGIERNDSWIFKRAVSNDEDFNTFKTKLGPQFSEVFDSKNNYLLFFKEKESNRSFYNYQIPIK</sequence>
<proteinExistence type="predicted"/>
<evidence type="ECO:0000259" key="2">
    <source>
        <dbReference type="Pfam" id="PF25302"/>
    </source>
</evidence>
<feature type="signal peptide" evidence="1">
    <location>
        <begin position="1"/>
        <end position="19"/>
    </location>
</feature>
<dbReference type="Pfam" id="PF25302">
    <property type="entry name" value="NADase_transloc"/>
    <property type="match status" value="1"/>
</dbReference>
<evidence type="ECO:0000256" key="1">
    <source>
        <dbReference type="SAM" id="SignalP"/>
    </source>
</evidence>
<evidence type="ECO:0000313" key="3">
    <source>
        <dbReference type="EMBL" id="TGN18435.1"/>
    </source>
</evidence>
<accession>A0A4R9LYA9</accession>
<dbReference type="OrthoDB" id="337991at2"/>
<dbReference type="InterPro" id="IPR057561">
    <property type="entry name" value="NADase_transloc"/>
</dbReference>
<name>A0A4R9LYA9_9LEPT</name>
<comment type="caution">
    <text evidence="3">The sequence shown here is derived from an EMBL/GenBank/DDBJ whole genome shotgun (WGS) entry which is preliminary data.</text>
</comment>
<dbReference type="AlphaFoldDB" id="A0A4R9LYA9"/>
<dbReference type="Proteomes" id="UP000298058">
    <property type="component" value="Unassembled WGS sequence"/>
</dbReference>
<gene>
    <name evidence="3" type="ORF">EHS15_13645</name>
</gene>
<feature type="domain" description="NAD glycohydrolase translocation F5/8 type C" evidence="2">
    <location>
        <begin position="40"/>
        <end position="181"/>
    </location>
</feature>